<evidence type="ECO:0000256" key="1">
    <source>
        <dbReference type="ARBA" id="ARBA00000085"/>
    </source>
</evidence>
<evidence type="ECO:0000256" key="7">
    <source>
        <dbReference type="ARBA" id="ARBA00022692"/>
    </source>
</evidence>
<feature type="transmembrane region" description="Helical" evidence="14">
    <location>
        <begin position="6"/>
        <end position="31"/>
    </location>
</feature>
<evidence type="ECO:0000256" key="6">
    <source>
        <dbReference type="ARBA" id="ARBA00022679"/>
    </source>
</evidence>
<dbReference type="HOGENOM" id="CLU_000445_89_6_0"/>
<evidence type="ECO:0000256" key="8">
    <source>
        <dbReference type="ARBA" id="ARBA00022741"/>
    </source>
</evidence>
<dbReference type="InterPro" id="IPR003594">
    <property type="entry name" value="HATPase_dom"/>
</dbReference>
<name>D3PB26_DEFDS</name>
<proteinExistence type="predicted"/>
<dbReference type="GO" id="GO:0000155">
    <property type="term" value="F:phosphorelay sensor kinase activity"/>
    <property type="evidence" value="ECO:0007669"/>
    <property type="project" value="InterPro"/>
</dbReference>
<dbReference type="SUPFAM" id="SSF55874">
    <property type="entry name" value="ATPase domain of HSP90 chaperone/DNA topoisomerase II/histidine kinase"/>
    <property type="match status" value="1"/>
</dbReference>
<dbReference type="Pfam" id="PF00512">
    <property type="entry name" value="HisKA"/>
    <property type="match status" value="1"/>
</dbReference>
<comment type="catalytic activity">
    <reaction evidence="1">
        <text>ATP + protein L-histidine = ADP + protein N-phospho-L-histidine.</text>
        <dbReference type="EC" id="2.7.13.3"/>
    </reaction>
</comment>
<dbReference type="PRINTS" id="PR00344">
    <property type="entry name" value="BCTRLSENSOR"/>
</dbReference>
<dbReference type="PROSITE" id="PS50109">
    <property type="entry name" value="HIS_KIN"/>
    <property type="match status" value="1"/>
</dbReference>
<dbReference type="Gene3D" id="1.10.287.130">
    <property type="match status" value="1"/>
</dbReference>
<dbReference type="KEGG" id="ddf:DEFDS_0295"/>
<dbReference type="PANTHER" id="PTHR45528">
    <property type="entry name" value="SENSOR HISTIDINE KINASE CPXA"/>
    <property type="match status" value="1"/>
</dbReference>
<dbReference type="eggNOG" id="COG2205">
    <property type="taxonomic scope" value="Bacteria"/>
</dbReference>
<dbReference type="OrthoDB" id="9800372at2"/>
<gene>
    <name evidence="17" type="ordered locus">DEFDS_0295</name>
</gene>
<dbReference type="PANTHER" id="PTHR45528:SF1">
    <property type="entry name" value="SENSOR HISTIDINE KINASE CPXA"/>
    <property type="match status" value="1"/>
</dbReference>
<keyword evidence="12" id="KW-0902">Two-component regulatory system</keyword>
<dbReference type="InterPro" id="IPR004358">
    <property type="entry name" value="Sig_transdc_His_kin-like_C"/>
</dbReference>
<dbReference type="InterPro" id="IPR003661">
    <property type="entry name" value="HisK_dim/P_dom"/>
</dbReference>
<keyword evidence="4" id="KW-1003">Cell membrane</keyword>
<evidence type="ECO:0000259" key="15">
    <source>
        <dbReference type="PROSITE" id="PS50109"/>
    </source>
</evidence>
<feature type="transmembrane region" description="Helical" evidence="14">
    <location>
        <begin position="142"/>
        <end position="164"/>
    </location>
</feature>
<evidence type="ECO:0000256" key="14">
    <source>
        <dbReference type="SAM" id="Phobius"/>
    </source>
</evidence>
<dbReference type="CDD" id="cd00075">
    <property type="entry name" value="HATPase"/>
    <property type="match status" value="1"/>
</dbReference>
<comment type="subcellular location">
    <subcellularLocation>
        <location evidence="2">Cell membrane</location>
        <topology evidence="2">Multi-pass membrane protein</topology>
    </subcellularLocation>
</comment>
<dbReference type="SMART" id="SM00387">
    <property type="entry name" value="HATPase_c"/>
    <property type="match status" value="1"/>
</dbReference>
<evidence type="ECO:0000256" key="5">
    <source>
        <dbReference type="ARBA" id="ARBA00022553"/>
    </source>
</evidence>
<dbReference type="InterPro" id="IPR036890">
    <property type="entry name" value="HATPase_C_sf"/>
</dbReference>
<keyword evidence="5" id="KW-0597">Phosphoprotein</keyword>
<evidence type="ECO:0000256" key="13">
    <source>
        <dbReference type="ARBA" id="ARBA00023136"/>
    </source>
</evidence>
<evidence type="ECO:0000313" key="18">
    <source>
        <dbReference type="Proteomes" id="UP000001520"/>
    </source>
</evidence>
<evidence type="ECO:0000256" key="3">
    <source>
        <dbReference type="ARBA" id="ARBA00012438"/>
    </source>
</evidence>
<dbReference type="Pfam" id="PF02518">
    <property type="entry name" value="HATPase_c"/>
    <property type="match status" value="1"/>
</dbReference>
<dbReference type="CDD" id="cd06225">
    <property type="entry name" value="HAMP"/>
    <property type="match status" value="1"/>
</dbReference>
<evidence type="ECO:0000256" key="12">
    <source>
        <dbReference type="ARBA" id="ARBA00023012"/>
    </source>
</evidence>
<keyword evidence="13 14" id="KW-0472">Membrane</keyword>
<keyword evidence="8" id="KW-0547">Nucleotide-binding</keyword>
<dbReference type="AlphaFoldDB" id="D3PB26"/>
<keyword evidence="6" id="KW-0808">Transferase</keyword>
<sequence>MRLNLSTKIFILLVVVAVISMSSSFLIVYFVQKDFDKYKKNEQLNRINWIISDIQNGYRKYKGWNLDVLKEDITWISLLGFEIIIIDKNGKTVITTLEGEKDFSFYIKHFNKYPLIVNNENIGYVYLKVLNNINSEIFKRRVLRFFIIVIVVLGLLIFSLSLIFSRKITKPIVTLAKHAEKLKRGIYPEFKVYESKDEIELLSKKFKEMVEAIKNYEHLRKKVFTNTIHELRTPLTIIRGELEGIIDGIFIPDEKKINSILEEIIRLQHIVEGVENLARAESSSVTLEKEYFVLYDEVKTIYTMYQSQFDGIMLNINIDKNYKIYADRNKIRQVLINLIENALKAVDKENGKIEIFAYDENNMSKIIIKDNGCGISDEDLPYIFERFFSKRGSLGVGLAIVKEIIDAHGGKIEVISKSGIGTSFILYLPKE</sequence>
<protein>
    <recommendedName>
        <fullName evidence="3">histidine kinase</fullName>
        <ecNumber evidence="3">2.7.13.3</ecNumber>
    </recommendedName>
</protein>
<keyword evidence="7 14" id="KW-0812">Transmembrane</keyword>
<evidence type="ECO:0000313" key="17">
    <source>
        <dbReference type="EMBL" id="BAI79799.1"/>
    </source>
</evidence>
<dbReference type="eggNOG" id="COG5002">
    <property type="taxonomic scope" value="Bacteria"/>
</dbReference>
<evidence type="ECO:0000256" key="4">
    <source>
        <dbReference type="ARBA" id="ARBA00022475"/>
    </source>
</evidence>
<dbReference type="GO" id="GO:0005886">
    <property type="term" value="C:plasma membrane"/>
    <property type="evidence" value="ECO:0007669"/>
    <property type="project" value="UniProtKB-SubCell"/>
</dbReference>
<dbReference type="SUPFAM" id="SSF158472">
    <property type="entry name" value="HAMP domain-like"/>
    <property type="match status" value="1"/>
</dbReference>
<dbReference type="RefSeq" id="WP_013007047.1">
    <property type="nucleotide sequence ID" value="NC_013939.1"/>
</dbReference>
<dbReference type="Gene3D" id="6.10.340.10">
    <property type="match status" value="1"/>
</dbReference>
<dbReference type="Proteomes" id="UP000001520">
    <property type="component" value="Chromosome"/>
</dbReference>
<keyword evidence="11 14" id="KW-1133">Transmembrane helix</keyword>
<dbReference type="InterPro" id="IPR036097">
    <property type="entry name" value="HisK_dim/P_sf"/>
</dbReference>
<dbReference type="GO" id="GO:0005524">
    <property type="term" value="F:ATP binding"/>
    <property type="evidence" value="ECO:0007669"/>
    <property type="project" value="UniProtKB-KW"/>
</dbReference>
<dbReference type="Gene3D" id="3.30.565.10">
    <property type="entry name" value="Histidine kinase-like ATPase, C-terminal domain"/>
    <property type="match status" value="1"/>
</dbReference>
<dbReference type="CDD" id="cd00082">
    <property type="entry name" value="HisKA"/>
    <property type="match status" value="1"/>
</dbReference>
<dbReference type="SMART" id="SM00388">
    <property type="entry name" value="HisKA"/>
    <property type="match status" value="1"/>
</dbReference>
<evidence type="ECO:0000256" key="11">
    <source>
        <dbReference type="ARBA" id="ARBA00022989"/>
    </source>
</evidence>
<evidence type="ECO:0000256" key="10">
    <source>
        <dbReference type="ARBA" id="ARBA00022840"/>
    </source>
</evidence>
<keyword evidence="9 17" id="KW-0418">Kinase</keyword>
<evidence type="ECO:0000259" key="16">
    <source>
        <dbReference type="PROSITE" id="PS50885"/>
    </source>
</evidence>
<feature type="domain" description="Histidine kinase" evidence="15">
    <location>
        <begin position="226"/>
        <end position="431"/>
    </location>
</feature>
<keyword evidence="10" id="KW-0067">ATP-binding</keyword>
<dbReference type="EC" id="2.7.13.3" evidence="3"/>
<organism evidence="17 18">
    <name type="scientific">Deferribacter desulfuricans (strain DSM 14783 / JCM 11476 / NBRC 101012 / SSM1)</name>
    <dbReference type="NCBI Taxonomy" id="639282"/>
    <lineage>
        <taxon>Bacteria</taxon>
        <taxon>Pseudomonadati</taxon>
        <taxon>Deferribacterota</taxon>
        <taxon>Deferribacteres</taxon>
        <taxon>Deferribacterales</taxon>
        <taxon>Deferribacteraceae</taxon>
        <taxon>Deferribacter</taxon>
    </lineage>
</organism>
<accession>D3PB26</accession>
<dbReference type="InterPro" id="IPR050398">
    <property type="entry name" value="HssS/ArlS-like"/>
</dbReference>
<dbReference type="InterPro" id="IPR005467">
    <property type="entry name" value="His_kinase_dom"/>
</dbReference>
<dbReference type="EMBL" id="AP011529">
    <property type="protein sequence ID" value="BAI79799.1"/>
    <property type="molecule type" value="Genomic_DNA"/>
</dbReference>
<feature type="domain" description="HAMP" evidence="16">
    <location>
        <begin position="166"/>
        <end position="218"/>
    </location>
</feature>
<keyword evidence="18" id="KW-1185">Reference proteome</keyword>
<dbReference type="PROSITE" id="PS50885">
    <property type="entry name" value="HAMP"/>
    <property type="match status" value="1"/>
</dbReference>
<dbReference type="STRING" id="639282.DEFDS_0295"/>
<reference evidence="17 18" key="1">
    <citation type="journal article" date="2010" name="DNA Res.">
        <title>Bacterial lifestyle in a deep-sea hydrothermal vent chimney revealed by the genome sequence of the thermophilic bacterium Deferribacter desulfuricans SSM1.</title>
        <authorList>
            <person name="Takaki Y."/>
            <person name="Shimamura S."/>
            <person name="Nakagawa S."/>
            <person name="Fukuhara Y."/>
            <person name="Horikawa H."/>
            <person name="Ankai A."/>
            <person name="Harada T."/>
            <person name="Hosoyama A."/>
            <person name="Oguchi A."/>
            <person name="Fukui S."/>
            <person name="Fujita N."/>
            <person name="Takami H."/>
            <person name="Takai K."/>
        </authorList>
    </citation>
    <scope>NUCLEOTIDE SEQUENCE [LARGE SCALE GENOMIC DNA]</scope>
    <source>
        <strain evidence="18">DSM 14783 / JCM 11476 / NBRC 101012 / SSM1</strain>
    </source>
</reference>
<evidence type="ECO:0000256" key="2">
    <source>
        <dbReference type="ARBA" id="ARBA00004651"/>
    </source>
</evidence>
<dbReference type="SUPFAM" id="SSF47384">
    <property type="entry name" value="Homodimeric domain of signal transducing histidine kinase"/>
    <property type="match status" value="1"/>
</dbReference>
<dbReference type="InterPro" id="IPR003660">
    <property type="entry name" value="HAMP_dom"/>
</dbReference>
<evidence type="ECO:0000256" key="9">
    <source>
        <dbReference type="ARBA" id="ARBA00022777"/>
    </source>
</evidence>